<organism evidence="2 3">
    <name type="scientific">Brevibacterium linens</name>
    <dbReference type="NCBI Taxonomy" id="1703"/>
    <lineage>
        <taxon>Bacteria</taxon>
        <taxon>Bacillati</taxon>
        <taxon>Actinomycetota</taxon>
        <taxon>Actinomycetes</taxon>
        <taxon>Micrococcales</taxon>
        <taxon>Brevibacteriaceae</taxon>
        <taxon>Brevibacterium</taxon>
    </lineage>
</organism>
<keyword evidence="1" id="KW-1133">Transmembrane helix</keyword>
<evidence type="ECO:0000313" key="2">
    <source>
        <dbReference type="EMBL" id="KHS52066.1"/>
    </source>
</evidence>
<comment type="caution">
    <text evidence="2">The sequence shown here is derived from an EMBL/GenBank/DDBJ whole genome shotgun (WGS) entry which is preliminary data.</text>
</comment>
<name>A0A0B9A981_BRELN</name>
<dbReference type="RefSeq" id="WP_052240068.1">
    <property type="nucleotide sequence ID" value="NZ_JTJZ01000020.1"/>
</dbReference>
<keyword evidence="1" id="KW-0472">Membrane</keyword>
<keyword evidence="1" id="KW-0812">Transmembrane</keyword>
<protein>
    <recommendedName>
        <fullName evidence="4">PH domain-containing protein</fullName>
    </recommendedName>
</protein>
<evidence type="ECO:0000256" key="1">
    <source>
        <dbReference type="SAM" id="Phobius"/>
    </source>
</evidence>
<accession>A0A0B9A981</accession>
<dbReference type="OrthoDB" id="4793529at2"/>
<gene>
    <name evidence="2" type="ORF">AE0388_2616</name>
</gene>
<keyword evidence="3" id="KW-1185">Reference proteome</keyword>
<dbReference type="Proteomes" id="UP000031488">
    <property type="component" value="Unassembled WGS sequence"/>
</dbReference>
<feature type="transmembrane region" description="Helical" evidence="1">
    <location>
        <begin position="14"/>
        <end position="35"/>
    </location>
</feature>
<sequence length="165" mass="18604">MNRVIRREGNISKVIGWMLVVMAIIAFITVILLAVFAEPVLLIFLFGPVILLIGAWVNFHLGARARLEITPEEFIWCGFTGRPRRIAWRELDRILIPAPGSRYRLAAAARLRDGRIVEIDSLWLSPTNPANMLTPPDHTEAQRALIDGHKAYLASMPAQAQFPKR</sequence>
<evidence type="ECO:0008006" key="4">
    <source>
        <dbReference type="Google" id="ProtNLM"/>
    </source>
</evidence>
<dbReference type="PATRIC" id="fig|1703.6.peg.2521"/>
<dbReference type="EMBL" id="JTJZ01000020">
    <property type="protein sequence ID" value="KHS52066.1"/>
    <property type="molecule type" value="Genomic_DNA"/>
</dbReference>
<dbReference type="AlphaFoldDB" id="A0A0B9A981"/>
<reference evidence="2 3" key="1">
    <citation type="submission" date="2014-11" db="EMBL/GenBank/DDBJ databases">
        <title>Draft Genome Sequence of Brevibacterium linens AE038-8.</title>
        <authorList>
            <person name="Maizel D."/>
            <person name="Utturkar S.M."/>
            <person name="Brown S.D."/>
            <person name="Ferrero M."/>
            <person name="Rosen B.P."/>
        </authorList>
    </citation>
    <scope>NUCLEOTIDE SEQUENCE [LARGE SCALE GENOMIC DNA]</scope>
    <source>
        <strain evidence="2 3">AE038-8</strain>
    </source>
</reference>
<evidence type="ECO:0000313" key="3">
    <source>
        <dbReference type="Proteomes" id="UP000031488"/>
    </source>
</evidence>
<feature type="transmembrane region" description="Helical" evidence="1">
    <location>
        <begin position="41"/>
        <end position="59"/>
    </location>
</feature>
<proteinExistence type="predicted"/>